<reference evidence="1" key="2">
    <citation type="submission" date="2021-01" db="UniProtKB">
        <authorList>
            <consortium name="EnsemblPlants"/>
        </authorList>
    </citation>
    <scope>IDENTIFICATION</scope>
</reference>
<sequence>MELSPKSSHEWWLKSNPAAHHELYQMELSWAWKLPMSSRAFRFGEGVVHSAWYMCSVDDPMGWDLLVNYYSSLFFTASPIEFDSVLGGMETRVSAEMNDELLRPFEAREVQFSLKQMDAETTPRQDGFPPLFYKQYCDKVGMEVSEAMLTV</sequence>
<dbReference type="EnsemblPlants" id="QL11p006442:mrna">
    <property type="protein sequence ID" value="QL11p006442:mrna"/>
    <property type="gene ID" value="QL11p006442"/>
</dbReference>
<keyword evidence="2" id="KW-1185">Reference proteome</keyword>
<dbReference type="EMBL" id="LRBV02000011">
    <property type="status" value="NOT_ANNOTATED_CDS"/>
    <property type="molecule type" value="Genomic_DNA"/>
</dbReference>
<proteinExistence type="predicted"/>
<reference evidence="1 2" key="1">
    <citation type="journal article" date="2016" name="G3 (Bethesda)">
        <title>First Draft Assembly and Annotation of the Genome of a California Endemic Oak Quercus lobata Nee (Fagaceae).</title>
        <authorList>
            <person name="Sork V.L."/>
            <person name="Fitz-Gibbon S.T."/>
            <person name="Puiu D."/>
            <person name="Crepeau M."/>
            <person name="Gugger P.F."/>
            <person name="Sherman R."/>
            <person name="Stevens K."/>
            <person name="Langley C.H."/>
            <person name="Pellegrini M."/>
            <person name="Salzberg S.L."/>
        </authorList>
    </citation>
    <scope>NUCLEOTIDE SEQUENCE [LARGE SCALE GENOMIC DNA]</scope>
    <source>
        <strain evidence="1 2">cv. SW786</strain>
    </source>
</reference>
<protein>
    <submittedName>
        <fullName evidence="1">Uncharacterized protein</fullName>
    </submittedName>
</protein>
<evidence type="ECO:0000313" key="2">
    <source>
        <dbReference type="Proteomes" id="UP000594261"/>
    </source>
</evidence>
<dbReference type="Proteomes" id="UP000594261">
    <property type="component" value="Chromosome 11"/>
</dbReference>
<evidence type="ECO:0000313" key="1">
    <source>
        <dbReference type="EnsemblPlants" id="QL11p006442:mrna"/>
    </source>
</evidence>
<organism evidence="1 2">
    <name type="scientific">Quercus lobata</name>
    <name type="common">Valley oak</name>
    <dbReference type="NCBI Taxonomy" id="97700"/>
    <lineage>
        <taxon>Eukaryota</taxon>
        <taxon>Viridiplantae</taxon>
        <taxon>Streptophyta</taxon>
        <taxon>Embryophyta</taxon>
        <taxon>Tracheophyta</taxon>
        <taxon>Spermatophyta</taxon>
        <taxon>Magnoliopsida</taxon>
        <taxon>eudicotyledons</taxon>
        <taxon>Gunneridae</taxon>
        <taxon>Pentapetalae</taxon>
        <taxon>rosids</taxon>
        <taxon>fabids</taxon>
        <taxon>Fagales</taxon>
        <taxon>Fagaceae</taxon>
        <taxon>Quercus</taxon>
    </lineage>
</organism>
<dbReference type="Gramene" id="QL11p006442:mrna">
    <property type="protein sequence ID" value="QL11p006442:mrna"/>
    <property type="gene ID" value="QL11p006442"/>
</dbReference>
<name>A0A7N2MVR7_QUELO</name>
<dbReference type="AlphaFoldDB" id="A0A7N2MVR7"/>
<accession>A0A7N2MVR7</accession>
<dbReference type="InParanoid" id="A0A7N2MVR7"/>